<dbReference type="GO" id="GO:0045892">
    <property type="term" value="P:negative regulation of DNA-templated transcription"/>
    <property type="evidence" value="ECO:0007669"/>
    <property type="project" value="InterPro"/>
</dbReference>
<protein>
    <submittedName>
        <fullName evidence="7">Transcriptional regulator, TetR family</fullName>
    </submittedName>
</protein>
<dbReference type="Pfam" id="PF02909">
    <property type="entry name" value="TetR_C_1"/>
    <property type="match status" value="1"/>
</dbReference>
<evidence type="ECO:0000256" key="3">
    <source>
        <dbReference type="ARBA" id="ARBA00023125"/>
    </source>
</evidence>
<evidence type="ECO:0000259" key="6">
    <source>
        <dbReference type="PROSITE" id="PS50977"/>
    </source>
</evidence>
<organism evidence="7 8">
    <name type="scientific">Pseudonocardia ammonioxydans</name>
    <dbReference type="NCBI Taxonomy" id="260086"/>
    <lineage>
        <taxon>Bacteria</taxon>
        <taxon>Bacillati</taxon>
        <taxon>Actinomycetota</taxon>
        <taxon>Actinomycetes</taxon>
        <taxon>Pseudonocardiales</taxon>
        <taxon>Pseudonocardiaceae</taxon>
        <taxon>Pseudonocardia</taxon>
    </lineage>
</organism>
<dbReference type="Proteomes" id="UP000199614">
    <property type="component" value="Unassembled WGS sequence"/>
</dbReference>
<evidence type="ECO:0000313" key="8">
    <source>
        <dbReference type="Proteomes" id="UP000199614"/>
    </source>
</evidence>
<dbReference type="PRINTS" id="PR00400">
    <property type="entry name" value="TETREPRESSOR"/>
</dbReference>
<dbReference type="SUPFAM" id="SSF46689">
    <property type="entry name" value="Homeodomain-like"/>
    <property type="match status" value="1"/>
</dbReference>
<keyword evidence="4" id="KW-0804">Transcription</keyword>
<dbReference type="STRING" id="260086.SAMN05216207_10469"/>
<gene>
    <name evidence="7" type="ORF">SAMN05216207_10469</name>
</gene>
<sequence>MPRPRSLTPARIATAALAVIDRSGLDALSMRAVATELGMGTMSLYRYVDDRGEVEALVVDLVLQGGDGAPPPGSAHHRLSALADRVRVAVSGHPGVVPLLLTHRHRAPSSVRWGESVLTVLTEAGFTGTRRVVAFRAFLSYVFGALQVERLGPLEGAGTAALAALPSDEFPILTRTARDAGSVGSEQEFRQGLDIVLRGLEIGR</sequence>
<keyword evidence="3 5" id="KW-0238">DNA-binding</keyword>
<dbReference type="RefSeq" id="WP_093353404.1">
    <property type="nucleotide sequence ID" value="NZ_FOUY01000046.1"/>
</dbReference>
<keyword evidence="2" id="KW-0805">Transcription regulation</keyword>
<name>A0A1I5GEH8_PSUAM</name>
<feature type="domain" description="HTH tetR-type" evidence="6">
    <location>
        <begin position="6"/>
        <end position="66"/>
    </location>
</feature>
<dbReference type="PROSITE" id="PS50977">
    <property type="entry name" value="HTH_TETR_2"/>
    <property type="match status" value="1"/>
</dbReference>
<dbReference type="InterPro" id="IPR036271">
    <property type="entry name" value="Tet_transcr_reg_TetR-rel_C_sf"/>
</dbReference>
<dbReference type="AlphaFoldDB" id="A0A1I5GEH8"/>
<dbReference type="SUPFAM" id="SSF48498">
    <property type="entry name" value="Tetracyclin repressor-like, C-terminal domain"/>
    <property type="match status" value="1"/>
</dbReference>
<dbReference type="InterPro" id="IPR003012">
    <property type="entry name" value="Tet_transcr_reg_TetR"/>
</dbReference>
<evidence type="ECO:0000256" key="4">
    <source>
        <dbReference type="ARBA" id="ARBA00023163"/>
    </source>
</evidence>
<keyword evidence="1" id="KW-0678">Repressor</keyword>
<dbReference type="Gene3D" id="1.10.10.60">
    <property type="entry name" value="Homeodomain-like"/>
    <property type="match status" value="1"/>
</dbReference>
<dbReference type="OrthoDB" id="329481at2"/>
<dbReference type="GO" id="GO:0000976">
    <property type="term" value="F:transcription cis-regulatory region binding"/>
    <property type="evidence" value="ECO:0007669"/>
    <property type="project" value="TreeGrafter"/>
</dbReference>
<dbReference type="InterPro" id="IPR050109">
    <property type="entry name" value="HTH-type_TetR-like_transc_reg"/>
</dbReference>
<evidence type="ECO:0000313" key="7">
    <source>
        <dbReference type="EMBL" id="SFO34394.1"/>
    </source>
</evidence>
<keyword evidence="8" id="KW-1185">Reference proteome</keyword>
<dbReference type="GO" id="GO:0003700">
    <property type="term" value="F:DNA-binding transcription factor activity"/>
    <property type="evidence" value="ECO:0007669"/>
    <property type="project" value="TreeGrafter"/>
</dbReference>
<dbReference type="PANTHER" id="PTHR30055:SF151">
    <property type="entry name" value="TRANSCRIPTIONAL REGULATORY PROTEIN"/>
    <property type="match status" value="1"/>
</dbReference>
<feature type="DNA-binding region" description="H-T-H motif" evidence="5">
    <location>
        <begin position="29"/>
        <end position="48"/>
    </location>
</feature>
<reference evidence="7 8" key="1">
    <citation type="submission" date="2016-10" db="EMBL/GenBank/DDBJ databases">
        <authorList>
            <person name="de Groot N.N."/>
        </authorList>
    </citation>
    <scope>NUCLEOTIDE SEQUENCE [LARGE SCALE GENOMIC DNA]</scope>
    <source>
        <strain evidence="7 8">CGMCC 4.1877</strain>
    </source>
</reference>
<dbReference type="InterPro" id="IPR004111">
    <property type="entry name" value="Repressor_TetR_C"/>
</dbReference>
<dbReference type="EMBL" id="FOUY01000046">
    <property type="protein sequence ID" value="SFO34394.1"/>
    <property type="molecule type" value="Genomic_DNA"/>
</dbReference>
<dbReference type="Pfam" id="PF00440">
    <property type="entry name" value="TetR_N"/>
    <property type="match status" value="1"/>
</dbReference>
<evidence type="ECO:0000256" key="5">
    <source>
        <dbReference type="PROSITE-ProRule" id="PRU00335"/>
    </source>
</evidence>
<dbReference type="InterPro" id="IPR001647">
    <property type="entry name" value="HTH_TetR"/>
</dbReference>
<accession>A0A1I5GEH8</accession>
<dbReference type="InterPro" id="IPR009057">
    <property type="entry name" value="Homeodomain-like_sf"/>
</dbReference>
<dbReference type="PANTHER" id="PTHR30055">
    <property type="entry name" value="HTH-TYPE TRANSCRIPTIONAL REGULATOR RUTR"/>
    <property type="match status" value="1"/>
</dbReference>
<evidence type="ECO:0000256" key="1">
    <source>
        <dbReference type="ARBA" id="ARBA00022491"/>
    </source>
</evidence>
<evidence type="ECO:0000256" key="2">
    <source>
        <dbReference type="ARBA" id="ARBA00023015"/>
    </source>
</evidence>
<proteinExistence type="predicted"/>
<dbReference type="GO" id="GO:0046677">
    <property type="term" value="P:response to antibiotic"/>
    <property type="evidence" value="ECO:0007669"/>
    <property type="project" value="InterPro"/>
</dbReference>
<dbReference type="Gene3D" id="1.10.357.10">
    <property type="entry name" value="Tetracycline Repressor, domain 2"/>
    <property type="match status" value="1"/>
</dbReference>